<evidence type="ECO:0000313" key="1">
    <source>
        <dbReference type="EMBL" id="CAA9419691.1"/>
    </source>
</evidence>
<evidence type="ECO:0008006" key="2">
    <source>
        <dbReference type="Google" id="ProtNLM"/>
    </source>
</evidence>
<proteinExistence type="predicted"/>
<accession>A0A6J4PLZ8</accession>
<dbReference type="SUPFAM" id="SSF55874">
    <property type="entry name" value="ATPase domain of HSP90 chaperone/DNA topoisomerase II/histidine kinase"/>
    <property type="match status" value="1"/>
</dbReference>
<dbReference type="InterPro" id="IPR036890">
    <property type="entry name" value="HATPase_C_sf"/>
</dbReference>
<dbReference type="Pfam" id="PF13589">
    <property type="entry name" value="HATPase_c_3"/>
    <property type="match status" value="1"/>
</dbReference>
<organism evidence="1">
    <name type="scientific">uncultured Rubrobacteraceae bacterium</name>
    <dbReference type="NCBI Taxonomy" id="349277"/>
    <lineage>
        <taxon>Bacteria</taxon>
        <taxon>Bacillati</taxon>
        <taxon>Actinomycetota</taxon>
        <taxon>Rubrobacteria</taxon>
        <taxon>Rubrobacterales</taxon>
        <taxon>Rubrobacteraceae</taxon>
        <taxon>environmental samples</taxon>
    </lineage>
</organism>
<dbReference type="EMBL" id="CADCUW010000304">
    <property type="protein sequence ID" value="CAA9419691.1"/>
    <property type="molecule type" value="Genomic_DNA"/>
</dbReference>
<reference evidence="1" key="1">
    <citation type="submission" date="2020-02" db="EMBL/GenBank/DDBJ databases">
        <authorList>
            <person name="Meier V. D."/>
        </authorList>
    </citation>
    <scope>NUCLEOTIDE SEQUENCE</scope>
    <source>
        <strain evidence="1">AVDCRST_MAG01</strain>
    </source>
</reference>
<dbReference type="AlphaFoldDB" id="A0A6J4PLZ8"/>
<dbReference type="Gene3D" id="3.30.565.10">
    <property type="entry name" value="Histidine kinase-like ATPase, C-terminal domain"/>
    <property type="match status" value="1"/>
</dbReference>
<gene>
    <name evidence="1" type="ORF">AVDCRST_MAG01-01-2176</name>
</gene>
<protein>
    <recommendedName>
        <fullName evidence="2">Histidine kinase/HSP90-like ATPase domain-containing protein</fullName>
    </recommendedName>
</protein>
<name>A0A6J4PLZ8_9ACTN</name>
<sequence>MDGPYRDLGAGFARLTGVEGARRGPSRITHVEDALAELLRNARDAGARNVLVASTLTRRRFRTLTVIDDGSGIPDPYVGLVFEPGVTTRHLDPVVDPSDGPAPHGAGLSLYHIREAALAAEVLSPSTPTAIRATFDTRTLPERALQSTTRPSRSNLRAVLQTFTQKNLPPDNQINAYYGPPARILATLLYNHIIQTAEEGAVGIKASAGRIGLELSLRTVQRILRGEVAALQPVASGAEVGVSGETRRTVGDGGPVLTLGDEETAGITDILRRAARAGYLEIEDLRFESRPGEISLRARLYEPEEEYE</sequence>